<protein>
    <submittedName>
        <fullName evidence="2">Uncharacterized protein</fullName>
    </submittedName>
</protein>
<evidence type="ECO:0000313" key="2">
    <source>
        <dbReference type="EMBL" id="CAB4131195.1"/>
    </source>
</evidence>
<gene>
    <name evidence="2" type="ORF">UFOVP127_55</name>
    <name evidence="3" type="ORF">UFOVP276_161</name>
</gene>
<feature type="compositionally biased region" description="Low complexity" evidence="1">
    <location>
        <begin position="197"/>
        <end position="206"/>
    </location>
</feature>
<dbReference type="EMBL" id="LR796294">
    <property type="protein sequence ID" value="CAB4135205.1"/>
    <property type="molecule type" value="Genomic_DNA"/>
</dbReference>
<reference evidence="2" key="1">
    <citation type="submission" date="2020-04" db="EMBL/GenBank/DDBJ databases">
        <authorList>
            <person name="Chiriac C."/>
            <person name="Salcher M."/>
            <person name="Ghai R."/>
            <person name="Kavagutti S V."/>
        </authorList>
    </citation>
    <scope>NUCLEOTIDE SEQUENCE</scope>
</reference>
<organism evidence="2">
    <name type="scientific">uncultured Caudovirales phage</name>
    <dbReference type="NCBI Taxonomy" id="2100421"/>
    <lineage>
        <taxon>Viruses</taxon>
        <taxon>Duplodnaviria</taxon>
        <taxon>Heunggongvirae</taxon>
        <taxon>Uroviricota</taxon>
        <taxon>Caudoviricetes</taxon>
        <taxon>Peduoviridae</taxon>
        <taxon>Maltschvirus</taxon>
        <taxon>Maltschvirus maltsch</taxon>
    </lineage>
</organism>
<sequence>MSGLGITTLLQLATAQVELPDSIDGIVEKVREILTKGNVRSISIRDGEPITYQRMASPAEVALDPLEEWSSDITLGDMYRNVDMEEFDLKEQGLVGASPQTVLFWAIYYIEHENMSPTHILVSKDSDLWSWIGLSRRQGRKLDRFMGLKIERAETIPTSAVILFGSNYPGAGVGDVRFALKVTAEVPNAQVNRKAISSGSDSNASSRPAEVVE</sequence>
<evidence type="ECO:0000313" key="3">
    <source>
        <dbReference type="EMBL" id="CAB4135205.1"/>
    </source>
</evidence>
<accession>A0A6J5LAX4</accession>
<dbReference type="EMBL" id="LR796249">
    <property type="protein sequence ID" value="CAB4131195.1"/>
    <property type="molecule type" value="Genomic_DNA"/>
</dbReference>
<name>A0A6J5LAX4_9CAUD</name>
<proteinExistence type="predicted"/>
<evidence type="ECO:0000256" key="1">
    <source>
        <dbReference type="SAM" id="MobiDB-lite"/>
    </source>
</evidence>
<feature type="region of interest" description="Disordered" evidence="1">
    <location>
        <begin position="194"/>
        <end position="213"/>
    </location>
</feature>